<name>A0A517Z5C7_9PLAN</name>
<dbReference type="PANTHER" id="PTHR37292">
    <property type="entry name" value="VNG6097C"/>
    <property type="match status" value="1"/>
</dbReference>
<reference evidence="3 4" key="1">
    <citation type="submission" date="2019-02" db="EMBL/GenBank/DDBJ databases">
        <title>Deep-cultivation of Planctomycetes and their phenomic and genomic characterization uncovers novel biology.</title>
        <authorList>
            <person name="Wiegand S."/>
            <person name="Jogler M."/>
            <person name="Boedeker C."/>
            <person name="Pinto D."/>
            <person name="Vollmers J."/>
            <person name="Rivas-Marin E."/>
            <person name="Kohn T."/>
            <person name="Peeters S.H."/>
            <person name="Heuer A."/>
            <person name="Rast P."/>
            <person name="Oberbeckmann S."/>
            <person name="Bunk B."/>
            <person name="Jeske O."/>
            <person name="Meyerdierks A."/>
            <person name="Storesund J.E."/>
            <person name="Kallscheuer N."/>
            <person name="Luecker S."/>
            <person name="Lage O.M."/>
            <person name="Pohl T."/>
            <person name="Merkel B.J."/>
            <person name="Hornburger P."/>
            <person name="Mueller R.-W."/>
            <person name="Bruemmer F."/>
            <person name="Labrenz M."/>
            <person name="Spormann A.M."/>
            <person name="Op den Camp H."/>
            <person name="Overmann J."/>
            <person name="Amann R."/>
            <person name="Jetten M.S.M."/>
            <person name="Mascher T."/>
            <person name="Medema M.H."/>
            <person name="Devos D.P."/>
            <person name="Kaster A.-K."/>
            <person name="Ovreas L."/>
            <person name="Rohde M."/>
            <person name="Galperin M.Y."/>
            <person name="Jogler C."/>
        </authorList>
    </citation>
    <scope>NUCLEOTIDE SEQUENCE [LARGE SCALE GENOMIC DNA]</scope>
    <source>
        <strain evidence="3 4">Mal4</strain>
    </source>
</reference>
<dbReference type="Pfam" id="PF07510">
    <property type="entry name" value="GmrSD_C"/>
    <property type="match status" value="1"/>
</dbReference>
<feature type="domain" description="GmrSD restriction endonucleases N-terminal" evidence="1">
    <location>
        <begin position="12"/>
        <end position="254"/>
    </location>
</feature>
<evidence type="ECO:0000259" key="1">
    <source>
        <dbReference type="Pfam" id="PF03235"/>
    </source>
</evidence>
<organism evidence="3 4">
    <name type="scientific">Maioricimonas rarisocia</name>
    <dbReference type="NCBI Taxonomy" id="2528026"/>
    <lineage>
        <taxon>Bacteria</taxon>
        <taxon>Pseudomonadati</taxon>
        <taxon>Planctomycetota</taxon>
        <taxon>Planctomycetia</taxon>
        <taxon>Planctomycetales</taxon>
        <taxon>Planctomycetaceae</taxon>
        <taxon>Maioricimonas</taxon>
    </lineage>
</organism>
<dbReference type="Proteomes" id="UP000320496">
    <property type="component" value="Chromosome"/>
</dbReference>
<accession>A0A517Z5C7</accession>
<dbReference type="OrthoDB" id="9798761at2"/>
<evidence type="ECO:0000313" key="3">
    <source>
        <dbReference type="EMBL" id="QDU37651.1"/>
    </source>
</evidence>
<feature type="domain" description="GmrSD restriction endonucleases C-terminal" evidence="2">
    <location>
        <begin position="469"/>
        <end position="532"/>
    </location>
</feature>
<proteinExistence type="predicted"/>
<dbReference type="Pfam" id="PF03235">
    <property type="entry name" value="GmrSD_N"/>
    <property type="match status" value="1"/>
</dbReference>
<keyword evidence="4" id="KW-1185">Reference proteome</keyword>
<sequence length="597" mass="68093">MYQTGGTIKETLEAIQQKKYVLPAIQREFVWKPEQIARLFDSLMQGYPFGTFLYWKVAKPNSSKYKFYSFVCNYHERDNPHCPQLPIFYDNELTAVLDGQQRLTALNIGLRGSMAWRLPYKWKNNPNAYPERHLYLDLLADHGDADESGEKYRFEFLTEERAEPGAPIECWFKVSDILGMQSGPSMLAWLNEQLPQDKLNQAFATLDQLYQVVHNKNLISYYEEKSQRLERVLNIFIRMNSGGTVLSYSDLLLSIAVAQWSGDARKEIHTLVDELNSTGDGFAFSKDLVLKAGLMLADIGSVGFKVENFNRENMETLEERWPDVKRSLKVSVQLLASFGFTEKTLRADSAVLPIAYYICRRKLDSKYVSQSKYASDRKKIRTWLIRSLLKASGVWGSGLDTLLTAIRETITANGGDGFPSEKLHEVMAKRGKSLHFGPEEIDELVEMQYGDKRLFALLTLLFPFVDVTNHHFHIDHVFPKSRFTKSRLKKAGVPDDDIDEFKELVNCLPNLQLLEGAENIEKQAAMPKEWMEAALTASARTNYCDNHALGDVPESLTEFRQFYEARSGALRSRIVQLLAAKDAEPSAPDTVTDRGRV</sequence>
<evidence type="ECO:0008006" key="5">
    <source>
        <dbReference type="Google" id="ProtNLM"/>
    </source>
</evidence>
<dbReference type="InterPro" id="IPR004919">
    <property type="entry name" value="GmrSD_N"/>
</dbReference>
<dbReference type="PANTHER" id="PTHR37292:SF2">
    <property type="entry name" value="DUF262 DOMAIN-CONTAINING PROTEIN"/>
    <property type="match status" value="1"/>
</dbReference>
<dbReference type="AlphaFoldDB" id="A0A517Z5C7"/>
<dbReference type="KEGG" id="mri:Mal4_19660"/>
<protein>
    <recommendedName>
        <fullName evidence="5">DUF262 domain-containing protein</fullName>
    </recommendedName>
</protein>
<evidence type="ECO:0000259" key="2">
    <source>
        <dbReference type="Pfam" id="PF07510"/>
    </source>
</evidence>
<dbReference type="InterPro" id="IPR011089">
    <property type="entry name" value="GmrSD_C"/>
</dbReference>
<dbReference type="RefSeq" id="WP_145368637.1">
    <property type="nucleotide sequence ID" value="NZ_CP036275.1"/>
</dbReference>
<gene>
    <name evidence="3" type="ORF">Mal4_19660</name>
</gene>
<dbReference type="EMBL" id="CP036275">
    <property type="protein sequence ID" value="QDU37651.1"/>
    <property type="molecule type" value="Genomic_DNA"/>
</dbReference>
<evidence type="ECO:0000313" key="4">
    <source>
        <dbReference type="Proteomes" id="UP000320496"/>
    </source>
</evidence>